<dbReference type="STRING" id="1076935.U4L490"/>
<dbReference type="CDD" id="cd00590">
    <property type="entry name" value="RRM_SF"/>
    <property type="match status" value="1"/>
</dbReference>
<evidence type="ECO:0000256" key="2">
    <source>
        <dbReference type="ARBA" id="ARBA00022884"/>
    </source>
</evidence>
<gene>
    <name evidence="5" type="ORF">PCON_11308</name>
</gene>
<evidence type="ECO:0000256" key="3">
    <source>
        <dbReference type="PROSITE-ProRule" id="PRU00176"/>
    </source>
</evidence>
<dbReference type="InterPro" id="IPR012677">
    <property type="entry name" value="Nucleotide-bd_a/b_plait_sf"/>
</dbReference>
<evidence type="ECO:0000259" key="4">
    <source>
        <dbReference type="PROSITE" id="PS50102"/>
    </source>
</evidence>
<dbReference type="SUPFAM" id="SSF54928">
    <property type="entry name" value="RNA-binding domain, RBD"/>
    <property type="match status" value="2"/>
</dbReference>
<dbReference type="OrthoDB" id="6730379at2759"/>
<dbReference type="GO" id="GO:0003723">
    <property type="term" value="F:RNA binding"/>
    <property type="evidence" value="ECO:0007669"/>
    <property type="project" value="UniProtKB-UniRule"/>
</dbReference>
<dbReference type="InterPro" id="IPR000504">
    <property type="entry name" value="RRM_dom"/>
</dbReference>
<dbReference type="PANTHER" id="PTHR23236">
    <property type="entry name" value="EUKARYOTIC TRANSLATION INITIATION FACTOR 4B/4H"/>
    <property type="match status" value="1"/>
</dbReference>
<dbReference type="AlphaFoldDB" id="U4L490"/>
<protein>
    <submittedName>
        <fullName evidence="5">Similar to Protein gar2 acc. no. P41891</fullName>
    </submittedName>
</protein>
<evidence type="ECO:0000256" key="1">
    <source>
        <dbReference type="ARBA" id="ARBA00022737"/>
    </source>
</evidence>
<dbReference type="InterPro" id="IPR035979">
    <property type="entry name" value="RBD_domain_sf"/>
</dbReference>
<evidence type="ECO:0000313" key="6">
    <source>
        <dbReference type="Proteomes" id="UP000018144"/>
    </source>
</evidence>
<evidence type="ECO:0000313" key="5">
    <source>
        <dbReference type="EMBL" id="CCX11714.1"/>
    </source>
</evidence>
<keyword evidence="2 3" id="KW-0694">RNA-binding</keyword>
<name>U4L490_PYROM</name>
<keyword evidence="6" id="KW-1185">Reference proteome</keyword>
<sequence length="285" mass="31937">MGSRQSFGGPVHRRFALRRLALTAGRSAARPAAAVSRYTRPQNLSELRSFEALIAQRFNSSDFGAERSNDAPAYGYRRLGQEPREERPPVAPTRVIYVGNLQYEITEQEIHEKFAEFGAVKGVRLPRQGTDGQARGFAYVEFENLSEAAEAIEAMHQASFHGRRLNVQYVNRADLRVKTNPESKTLFIGNLSFNTTDEDLNELFKDIVGCVDVRVAMDRRTGQPRGFVHADFVDTPSAVAAKEKLAGTQLYGRTIRLDYSVPPEERRKKWEELQAEGGAAQESTN</sequence>
<dbReference type="PANTHER" id="PTHR23236:SF119">
    <property type="entry name" value="NUCLEAR RNA-BINDING PROTEIN SART-3"/>
    <property type="match status" value="1"/>
</dbReference>
<accession>U4L490</accession>
<dbReference type="PROSITE" id="PS50102">
    <property type="entry name" value="RRM"/>
    <property type="match status" value="2"/>
</dbReference>
<keyword evidence="1" id="KW-0677">Repeat</keyword>
<organism evidence="5 6">
    <name type="scientific">Pyronema omphalodes (strain CBS 100304)</name>
    <name type="common">Pyronema confluens</name>
    <dbReference type="NCBI Taxonomy" id="1076935"/>
    <lineage>
        <taxon>Eukaryota</taxon>
        <taxon>Fungi</taxon>
        <taxon>Dikarya</taxon>
        <taxon>Ascomycota</taxon>
        <taxon>Pezizomycotina</taxon>
        <taxon>Pezizomycetes</taxon>
        <taxon>Pezizales</taxon>
        <taxon>Pyronemataceae</taxon>
        <taxon>Pyronema</taxon>
    </lineage>
</organism>
<feature type="domain" description="RRM" evidence="4">
    <location>
        <begin position="94"/>
        <end position="172"/>
    </location>
</feature>
<reference evidence="5 6" key="1">
    <citation type="journal article" date="2013" name="PLoS Genet.">
        <title>The genome and development-dependent transcriptomes of Pyronema confluens: a window into fungal evolution.</title>
        <authorList>
            <person name="Traeger S."/>
            <person name="Altegoer F."/>
            <person name="Freitag M."/>
            <person name="Gabaldon T."/>
            <person name="Kempken F."/>
            <person name="Kumar A."/>
            <person name="Marcet-Houben M."/>
            <person name="Poggeler S."/>
            <person name="Stajich J.E."/>
            <person name="Nowrousian M."/>
        </authorList>
    </citation>
    <scope>NUCLEOTIDE SEQUENCE [LARGE SCALE GENOMIC DNA]</scope>
    <source>
        <strain evidence="6">CBS 100304</strain>
        <tissue evidence="5">Vegetative mycelium</tissue>
    </source>
</reference>
<dbReference type="OMA" id="VMGSQLW"/>
<dbReference type="EMBL" id="HF935638">
    <property type="protein sequence ID" value="CCX11714.1"/>
    <property type="molecule type" value="Genomic_DNA"/>
</dbReference>
<dbReference type="SMART" id="SM00360">
    <property type="entry name" value="RRM"/>
    <property type="match status" value="2"/>
</dbReference>
<dbReference type="Pfam" id="PF00076">
    <property type="entry name" value="RRM_1"/>
    <property type="match status" value="2"/>
</dbReference>
<proteinExistence type="predicted"/>
<dbReference type="eggNOG" id="KOG4210">
    <property type="taxonomic scope" value="Eukaryota"/>
</dbReference>
<feature type="domain" description="RRM" evidence="4">
    <location>
        <begin position="184"/>
        <end position="262"/>
    </location>
</feature>
<dbReference type="Proteomes" id="UP000018144">
    <property type="component" value="Unassembled WGS sequence"/>
</dbReference>
<dbReference type="Gene3D" id="3.30.70.330">
    <property type="match status" value="2"/>
</dbReference>